<evidence type="ECO:0000313" key="3">
    <source>
        <dbReference type="Proteomes" id="UP000282926"/>
    </source>
</evidence>
<name>A0ABY0CSS0_9DELT</name>
<sequence>MNLHPRSLWPLATTLLLLVLSGCGIDFEARQQQPGQECRFDDDCLEGLVCTQRRCRPTSSLDADLPDADLPDSDEQDSDLPDADLPDSDVPDSDMPDIFEPDSDIIPGTCNQGDRTCADEQTSLRCDVAPDGQTVWVPVHCADDEFCAGERGECLPREQAPCCEDGCGDNQICNECQCIDIDPRVCTFQDQPCEVEGQVTNGYICTNLEGEGELTCLGICTGDRSNPSSSCPAPNTYCYIEEGQSNGVCLSNCERGDRCATDDMTCVAYEHDGGYGLCVPTSDDNEIGEECDEDEPFSCADGAICAQGICRASCRPFGSYGDCDGEDVCLPAGPNTGVCMNPGPNANASANDPCDTSALTCGEDALFCVEGSFEPNADGVCLQFCRLNADDCTDGSPCVPAGGDQNEIGICLVLGGL</sequence>
<evidence type="ECO:0000256" key="1">
    <source>
        <dbReference type="SAM" id="MobiDB-lite"/>
    </source>
</evidence>
<organism evidence="2 3">
    <name type="scientific">Lujinxingia sediminis</name>
    <dbReference type="NCBI Taxonomy" id="2480984"/>
    <lineage>
        <taxon>Bacteria</taxon>
        <taxon>Deltaproteobacteria</taxon>
        <taxon>Bradymonadales</taxon>
        <taxon>Lujinxingiaceae</taxon>
        <taxon>Lujinxingia</taxon>
    </lineage>
</organism>
<keyword evidence="3" id="KW-1185">Reference proteome</keyword>
<dbReference type="EMBL" id="SADD01000006">
    <property type="protein sequence ID" value="RVU43550.1"/>
    <property type="molecule type" value="Genomic_DNA"/>
</dbReference>
<dbReference type="RefSeq" id="WP_115605064.1">
    <property type="nucleotide sequence ID" value="NZ_SADD01000006.1"/>
</dbReference>
<dbReference type="Proteomes" id="UP000282926">
    <property type="component" value="Unassembled WGS sequence"/>
</dbReference>
<dbReference type="PROSITE" id="PS51257">
    <property type="entry name" value="PROKAR_LIPOPROTEIN"/>
    <property type="match status" value="1"/>
</dbReference>
<protein>
    <submittedName>
        <fullName evidence="2">Uncharacterized protein</fullName>
    </submittedName>
</protein>
<proteinExistence type="predicted"/>
<feature type="region of interest" description="Disordered" evidence="1">
    <location>
        <begin position="61"/>
        <end position="104"/>
    </location>
</feature>
<accession>A0ABY0CSS0</accession>
<evidence type="ECO:0000313" key="2">
    <source>
        <dbReference type="EMBL" id="RVU43550.1"/>
    </source>
</evidence>
<comment type="caution">
    <text evidence="2">The sequence shown here is derived from an EMBL/GenBank/DDBJ whole genome shotgun (WGS) entry which is preliminary data.</text>
</comment>
<gene>
    <name evidence="2" type="ORF">EA187_12035</name>
</gene>
<feature type="compositionally biased region" description="Acidic residues" evidence="1">
    <location>
        <begin position="64"/>
        <end position="103"/>
    </location>
</feature>
<reference evidence="2 3" key="1">
    <citation type="submission" date="2019-01" db="EMBL/GenBank/DDBJ databases">
        <title>Lujinxingia litoralis gen. nov., sp. nov. and Lujinxingia sediminis gen. nov., sp. nov., new members in the order Bradymonadales, isolated from coastal sediment.</title>
        <authorList>
            <person name="Li C.-M."/>
        </authorList>
    </citation>
    <scope>NUCLEOTIDE SEQUENCE [LARGE SCALE GENOMIC DNA]</scope>
    <source>
        <strain evidence="2 3">SEH01</strain>
    </source>
</reference>